<organism evidence="2 3">
    <name type="scientific">Drosophila navojoa</name>
    <name type="common">Fruit fly</name>
    <dbReference type="NCBI Taxonomy" id="7232"/>
    <lineage>
        <taxon>Eukaryota</taxon>
        <taxon>Metazoa</taxon>
        <taxon>Ecdysozoa</taxon>
        <taxon>Arthropoda</taxon>
        <taxon>Hexapoda</taxon>
        <taxon>Insecta</taxon>
        <taxon>Pterygota</taxon>
        <taxon>Neoptera</taxon>
        <taxon>Endopterygota</taxon>
        <taxon>Diptera</taxon>
        <taxon>Brachycera</taxon>
        <taxon>Muscomorpha</taxon>
        <taxon>Ephydroidea</taxon>
        <taxon>Drosophilidae</taxon>
        <taxon>Drosophila</taxon>
    </lineage>
</organism>
<sequence>MDTQEVVPPIPVSGPLPIPHGTERAKTAHVAMAEATSSPSPSPSSSLSLSCLASNGKLSCSGIALIIFGSCGTNTFAYGSVRYGPGTARHGTVQHGPVHGWDNTQTGQVCLQTGWLLAGGCWLVGYLAAS</sequence>
<accession>A0A484BTC1</accession>
<name>A0A484BTC1_DRONA</name>
<comment type="caution">
    <text evidence="2">The sequence shown here is derived from an EMBL/GenBank/DDBJ whole genome shotgun (WGS) entry which is preliminary data.</text>
</comment>
<dbReference type="EMBL" id="LSRL02000006">
    <property type="protein sequence ID" value="TDG51963.1"/>
    <property type="molecule type" value="Genomic_DNA"/>
</dbReference>
<evidence type="ECO:0000256" key="1">
    <source>
        <dbReference type="SAM" id="MobiDB-lite"/>
    </source>
</evidence>
<reference evidence="2 3" key="1">
    <citation type="journal article" date="2019" name="J. Hered.">
        <title>An Improved Genome Assembly for Drosophila navojoa, the Basal Species in the mojavensis Cluster.</title>
        <authorList>
            <person name="Vanderlinde T."/>
            <person name="Dupim E.G."/>
            <person name="Nazario-Yepiz N.O."/>
            <person name="Carvalho A.B."/>
        </authorList>
    </citation>
    <scope>NUCLEOTIDE SEQUENCE [LARGE SCALE GENOMIC DNA]</scope>
    <source>
        <strain evidence="2">Navoj_Jal97</strain>
        <tissue evidence="2">Whole organism</tissue>
    </source>
</reference>
<gene>
    <name evidence="2" type="ORF">AWZ03_001633</name>
</gene>
<feature type="compositionally biased region" description="Pro residues" evidence="1">
    <location>
        <begin position="8"/>
        <end position="18"/>
    </location>
</feature>
<feature type="region of interest" description="Disordered" evidence="1">
    <location>
        <begin position="1"/>
        <end position="46"/>
    </location>
</feature>
<evidence type="ECO:0000313" key="2">
    <source>
        <dbReference type="EMBL" id="TDG51963.1"/>
    </source>
</evidence>
<keyword evidence="3" id="KW-1185">Reference proteome</keyword>
<protein>
    <submittedName>
        <fullName evidence="2">Uncharacterized protein</fullName>
    </submittedName>
</protein>
<feature type="compositionally biased region" description="Low complexity" evidence="1">
    <location>
        <begin position="37"/>
        <end position="46"/>
    </location>
</feature>
<proteinExistence type="predicted"/>
<dbReference type="Proteomes" id="UP000295192">
    <property type="component" value="Unassembled WGS sequence"/>
</dbReference>
<dbReference type="AlphaFoldDB" id="A0A484BTC1"/>
<evidence type="ECO:0000313" key="3">
    <source>
        <dbReference type="Proteomes" id="UP000295192"/>
    </source>
</evidence>